<name>A0A644XS41_9ZZZZ</name>
<proteinExistence type="predicted"/>
<organism evidence="1">
    <name type="scientific">bioreactor metagenome</name>
    <dbReference type="NCBI Taxonomy" id="1076179"/>
    <lineage>
        <taxon>unclassified sequences</taxon>
        <taxon>metagenomes</taxon>
        <taxon>ecological metagenomes</taxon>
    </lineage>
</organism>
<dbReference type="AlphaFoldDB" id="A0A644XS41"/>
<protein>
    <recommendedName>
        <fullName evidence="2">Polymer-forming cytoskeletal</fullName>
    </recommendedName>
</protein>
<dbReference type="PANTHER" id="PTHR35024:SF4">
    <property type="entry name" value="POLYMER-FORMING CYTOSKELETAL PROTEIN"/>
    <property type="match status" value="1"/>
</dbReference>
<reference evidence="1" key="1">
    <citation type="submission" date="2019-08" db="EMBL/GenBank/DDBJ databases">
        <authorList>
            <person name="Kucharzyk K."/>
            <person name="Murdoch R.W."/>
            <person name="Higgins S."/>
            <person name="Loffler F."/>
        </authorList>
    </citation>
    <scope>NUCLEOTIDE SEQUENCE</scope>
</reference>
<evidence type="ECO:0008006" key="2">
    <source>
        <dbReference type="Google" id="ProtNLM"/>
    </source>
</evidence>
<gene>
    <name evidence="1" type="ORF">SDC9_65130</name>
</gene>
<sequence length="119" mass="12605">MAKTVTSEPVTPTINIIAAGTLIEGDIRTNGDIRVDGQVKGNLTVQGRIVIGESGQVEGEIRCQNADFSGNIKGKVFVGEVLTMRSNARLTGDIQTQKISIEPGAVFTGNCSMQQGQQE</sequence>
<accession>A0A644XS41</accession>
<dbReference type="PANTHER" id="PTHR35024">
    <property type="entry name" value="HYPOTHETICAL CYTOSOLIC PROTEIN"/>
    <property type="match status" value="1"/>
</dbReference>
<evidence type="ECO:0000313" key="1">
    <source>
        <dbReference type="EMBL" id="MPM18717.1"/>
    </source>
</evidence>
<dbReference type="InterPro" id="IPR007607">
    <property type="entry name" value="BacA/B"/>
</dbReference>
<dbReference type="Pfam" id="PF04519">
    <property type="entry name" value="Bactofilin"/>
    <property type="match status" value="1"/>
</dbReference>
<comment type="caution">
    <text evidence="1">The sequence shown here is derived from an EMBL/GenBank/DDBJ whole genome shotgun (WGS) entry which is preliminary data.</text>
</comment>
<dbReference type="EMBL" id="VSSQ01003036">
    <property type="protein sequence ID" value="MPM18717.1"/>
    <property type="molecule type" value="Genomic_DNA"/>
</dbReference>